<feature type="compositionally biased region" description="Low complexity" evidence="4">
    <location>
        <begin position="524"/>
        <end position="537"/>
    </location>
</feature>
<dbReference type="PANTHER" id="PTHR46548">
    <property type="entry name" value="BAH AND TFIIS DOMAIN-CONTAINING PROTEIN-RELATED"/>
    <property type="match status" value="1"/>
</dbReference>
<sequence>MHGGEGEESNRRHMLQSPRAGPVALPALDSKQDSSGFFVKDGRKVRVGDCALFQSGNSPPFIGLIRCFNADKEEFPKLVVNWLYRQSDIKLPKGVLFEAAPNEVFYSFHRDEIPAASLLHPCKVAFLRKGVELPTGISSFVCRRVYDVSNKRLWWLTDQDYINEQQEEVDHLLDKTQLEMHAAVQSGGRSPKPSNVSSSAQQLKSVTDSAQNSGTSFPQLVKSKKRERSETEPIKRERPLKVEDVDSVSLKLDNMIKSEIAKITEKGGLMNIEAVEKLVHLMQLDKAERKLDLGGRVLLADVISSTERYECLGRFVLLRGVSVFDEWLQEAHRGKTGDGSSPKESDKSIEELVLALLRALDKLPVNLNALQTCNIGKSVNQLRSHKNLEIQKKARSLVETWKKRVDAEMTKINDTKSASSCQSVTWPAKQGFTEVSHGGNRRPSATELVTKGPSTQSSACKSLSSKPSHLDTSTKLAPVTPGSLKTSSLPAPVSSSSKDTVTKTTVSSGISDIPLTAVKEEKSSSSSQSQNNSQSCSGDHLKAASPSYKDDARNLPTGSMAPCKTSASTSRHRRSTNGSVGTSTSGSQKETNVSKSGSLNRTTTLDKSGLACERQPDTPLADHGNSHRLIVRLPNPGRSPARSASGGSFEDPSTTGSRGSSPGVIDKNDPERRIKVNGDTCQTNISAYAHIDPWQSVDSNEGLVVSDEGAKLQAANEDEPCRNVDESGKFADVSRTSSSSLGNDKEVSPHEAKMRNSFSSMNALIESCQNESNASLSAGDVIGMNLLASVAAGEISKSELVSSPRSTGGPPGMEDNEAKPRFSSDNLPAQSHCQIPEDTVDVHGKHEKSAHSLSAREEDLQQTTNSVSGVDKSLITLPLPETKLGDECNGIFTASNINVVINGDGTYQHGDEAKTTGQDNDSLTDCRTKVNIQASDEKRSVDFVAGKTAEDRIPDLICNASRDGCDIQNAASAKMRENMDVEESTCACSNIDIQNHERLQGGEGSALTEQQPLPIIALRSATIDRSSDASVSSGAENVQCLEKGDVSKTEKSNSSKGRNLLEPGDSETKERSNLDSTTDDHPQSATTSKGPEDVVERKGAAEPSPSGSSKFEASSATPAHESEQSAKSTGSKVSGSDTARSEEQASTEASLALNAGPDCTSKIDFDLNEGFVGDDGHQSEPVTMPIPVSSPAIHLHGLSHFASSSMTNGMSVPITVAAPAKGPFVPPENLLKSTTEPGWKGSAATSAFRPAEPRKVLEMPLSTSDVPLSANSAGKQVRPALDIDLNVPDERVLEDMTSQGSAQTTGSESGVVSNRDTPMRMAGGLDLDLNKIDEGSDNGLFLANSSRRFEVPLMPVRPSQSGLSNGNANSLRDFDLNGPSTDEAGAEFGIRHQQAKNVPPIAGLRMNKADGNNPSTWFPPGNSYPQVAIPSFLHDRGEHPFPIVSAPGVQRISGPATSNSSFGVDIYRHQVLTSSPALSFSHTAFPYHGFPFGSSFPVASNSFPGGTSTYGDSTSGAGPCFPTIPSQIIGPAGSLSSHYNTRPPYVISRPESSTSGGSESSRKWTMPCLDLNAGPGIVDVEARDERLTSAPRQLSIATSQAFVEEQSRIFQLAGGSLKRKEPDGGWDSERFAYKQPSWP</sequence>
<feature type="region of interest" description="Disordered" evidence="4">
    <location>
        <begin position="1042"/>
        <end position="1157"/>
    </location>
</feature>
<accession>A0A9D5DB27</accession>
<protein>
    <submittedName>
        <fullName evidence="7">Uncharacterized protein</fullName>
    </submittedName>
</protein>
<evidence type="ECO:0000259" key="5">
    <source>
        <dbReference type="PROSITE" id="PS51038"/>
    </source>
</evidence>
<feature type="compositionally biased region" description="Basic and acidic residues" evidence="4">
    <location>
        <begin position="1618"/>
        <end position="1632"/>
    </location>
</feature>
<dbReference type="Gene3D" id="2.30.30.490">
    <property type="match status" value="1"/>
</dbReference>
<evidence type="ECO:0000256" key="3">
    <source>
        <dbReference type="PROSITE-ProRule" id="PRU00649"/>
    </source>
</evidence>
<dbReference type="Pfam" id="PF01426">
    <property type="entry name" value="BAH"/>
    <property type="match status" value="1"/>
</dbReference>
<feature type="region of interest" description="Disordered" evidence="4">
    <location>
        <begin position="182"/>
        <end position="238"/>
    </location>
</feature>
<feature type="compositionally biased region" description="Basic and acidic residues" evidence="4">
    <location>
        <begin position="1042"/>
        <end position="1053"/>
    </location>
</feature>
<dbReference type="SMART" id="SM00509">
    <property type="entry name" value="TFS2N"/>
    <property type="match status" value="1"/>
</dbReference>
<feature type="compositionally biased region" description="Polar residues" evidence="4">
    <location>
        <begin position="192"/>
        <end position="218"/>
    </location>
</feature>
<feature type="compositionally biased region" description="Polar residues" evidence="4">
    <location>
        <begin position="823"/>
        <end position="833"/>
    </location>
</feature>
<evidence type="ECO:0000313" key="8">
    <source>
        <dbReference type="Proteomes" id="UP001085076"/>
    </source>
</evidence>
<feature type="compositionally biased region" description="Low complexity" evidence="4">
    <location>
        <begin position="576"/>
        <end position="587"/>
    </location>
</feature>
<dbReference type="SMART" id="SM00439">
    <property type="entry name" value="BAH"/>
    <property type="match status" value="1"/>
</dbReference>
<reference evidence="7" key="2">
    <citation type="journal article" date="2022" name="Hortic Res">
        <title>The genome of Dioscorea zingiberensis sheds light on the biosynthesis, origin and evolution of the medicinally important diosgenin saponins.</title>
        <authorList>
            <person name="Li Y."/>
            <person name="Tan C."/>
            <person name="Li Z."/>
            <person name="Guo J."/>
            <person name="Li S."/>
            <person name="Chen X."/>
            <person name="Wang C."/>
            <person name="Dai X."/>
            <person name="Yang H."/>
            <person name="Song W."/>
            <person name="Hou L."/>
            <person name="Xu J."/>
            <person name="Tong Z."/>
            <person name="Xu A."/>
            <person name="Yuan X."/>
            <person name="Wang W."/>
            <person name="Yang Q."/>
            <person name="Chen L."/>
            <person name="Sun Z."/>
            <person name="Wang K."/>
            <person name="Pan B."/>
            <person name="Chen J."/>
            <person name="Bao Y."/>
            <person name="Liu F."/>
            <person name="Qi X."/>
            <person name="Gang D.R."/>
            <person name="Wen J."/>
            <person name="Li J."/>
        </authorList>
    </citation>
    <scope>NUCLEOTIDE SEQUENCE</scope>
    <source>
        <strain evidence="7">Dzin_1.0</strain>
    </source>
</reference>
<dbReference type="GO" id="GO:0003682">
    <property type="term" value="F:chromatin binding"/>
    <property type="evidence" value="ECO:0007669"/>
    <property type="project" value="InterPro"/>
</dbReference>
<organism evidence="7 8">
    <name type="scientific">Dioscorea zingiberensis</name>
    <dbReference type="NCBI Taxonomy" id="325984"/>
    <lineage>
        <taxon>Eukaryota</taxon>
        <taxon>Viridiplantae</taxon>
        <taxon>Streptophyta</taxon>
        <taxon>Embryophyta</taxon>
        <taxon>Tracheophyta</taxon>
        <taxon>Spermatophyta</taxon>
        <taxon>Magnoliopsida</taxon>
        <taxon>Liliopsida</taxon>
        <taxon>Dioscoreales</taxon>
        <taxon>Dioscoreaceae</taxon>
        <taxon>Dioscorea</taxon>
    </lineage>
</organism>
<feature type="compositionally biased region" description="Polar residues" evidence="4">
    <location>
        <begin position="1105"/>
        <end position="1117"/>
    </location>
</feature>
<gene>
    <name evidence="7" type="ORF">J5N97_006585</name>
</gene>
<dbReference type="InterPro" id="IPR035441">
    <property type="entry name" value="TFIIS/LEDGF_dom_sf"/>
</dbReference>
<dbReference type="PROSITE" id="PS51319">
    <property type="entry name" value="TFIIS_N"/>
    <property type="match status" value="1"/>
</dbReference>
<dbReference type="InterPro" id="IPR003617">
    <property type="entry name" value="TFIIS/CRSP70_N_sub"/>
</dbReference>
<feature type="compositionally biased region" description="Basic and acidic residues" evidence="4">
    <location>
        <begin position="840"/>
        <end position="859"/>
    </location>
</feature>
<feature type="compositionally biased region" description="Basic and acidic residues" evidence="4">
    <location>
        <begin position="227"/>
        <end position="238"/>
    </location>
</feature>
<feature type="compositionally biased region" description="Basic and acidic residues" evidence="4">
    <location>
        <begin position="1"/>
        <end position="11"/>
    </location>
</feature>
<proteinExistence type="predicted"/>
<feature type="compositionally biased region" description="Low complexity" evidence="4">
    <location>
        <begin position="1548"/>
        <end position="1559"/>
    </location>
</feature>
<feature type="compositionally biased region" description="Basic and acidic residues" evidence="4">
    <location>
        <begin position="1066"/>
        <end position="1082"/>
    </location>
</feature>
<evidence type="ECO:0000256" key="1">
    <source>
        <dbReference type="ARBA" id="ARBA00004123"/>
    </source>
</evidence>
<dbReference type="SUPFAM" id="SSF47676">
    <property type="entry name" value="Conserved domain common to transcription factors TFIIS, elongin A, CRSP70"/>
    <property type="match status" value="1"/>
</dbReference>
<dbReference type="EMBL" id="JAGGNH010000001">
    <property type="protein sequence ID" value="KAJ0988229.1"/>
    <property type="molecule type" value="Genomic_DNA"/>
</dbReference>
<evidence type="ECO:0000256" key="4">
    <source>
        <dbReference type="SAM" id="MobiDB-lite"/>
    </source>
</evidence>
<dbReference type="Pfam" id="PF08711">
    <property type="entry name" value="Med26"/>
    <property type="match status" value="1"/>
</dbReference>
<evidence type="ECO:0000256" key="2">
    <source>
        <dbReference type="ARBA" id="ARBA00023242"/>
    </source>
</evidence>
<feature type="region of interest" description="Disordered" evidence="4">
    <location>
        <begin position="797"/>
        <end position="867"/>
    </location>
</feature>
<feature type="region of interest" description="Disordered" evidence="4">
    <location>
        <begin position="1614"/>
        <end position="1639"/>
    </location>
</feature>
<dbReference type="CDD" id="cd00183">
    <property type="entry name" value="TFIIS_I"/>
    <property type="match status" value="1"/>
</dbReference>
<feature type="region of interest" description="Disordered" evidence="4">
    <location>
        <begin position="1543"/>
        <end position="1564"/>
    </location>
</feature>
<evidence type="ECO:0000313" key="7">
    <source>
        <dbReference type="EMBL" id="KAJ0988229.1"/>
    </source>
</evidence>
<dbReference type="GO" id="GO:0005634">
    <property type="term" value="C:nucleus"/>
    <property type="evidence" value="ECO:0007669"/>
    <property type="project" value="UniProtKB-SubCell"/>
</dbReference>
<keyword evidence="8" id="KW-1185">Reference proteome</keyword>
<feature type="compositionally biased region" description="Polar residues" evidence="4">
    <location>
        <begin position="1125"/>
        <end position="1149"/>
    </location>
</feature>
<feature type="region of interest" description="Disordered" evidence="4">
    <location>
        <begin position="432"/>
        <end position="674"/>
    </location>
</feature>
<dbReference type="PANTHER" id="PTHR46548:SF1">
    <property type="entry name" value="BAH AND TFIIS DOMAIN-CONTAINING PROTEIN-RELATED"/>
    <property type="match status" value="1"/>
</dbReference>
<feature type="compositionally biased region" description="Polar residues" evidence="4">
    <location>
        <begin position="588"/>
        <end position="606"/>
    </location>
</feature>
<feature type="compositionally biased region" description="Basic and acidic residues" evidence="4">
    <location>
        <begin position="1090"/>
        <end position="1100"/>
    </location>
</feature>
<dbReference type="PROSITE" id="PS51038">
    <property type="entry name" value="BAH"/>
    <property type="match status" value="1"/>
</dbReference>
<feature type="region of interest" description="Disordered" evidence="4">
    <location>
        <begin position="1294"/>
        <end position="1316"/>
    </location>
</feature>
<feature type="compositionally biased region" description="Basic and acidic residues" evidence="4">
    <location>
        <begin position="719"/>
        <end position="729"/>
    </location>
</feature>
<name>A0A9D5DB27_9LILI</name>
<evidence type="ECO:0000259" key="6">
    <source>
        <dbReference type="PROSITE" id="PS51319"/>
    </source>
</evidence>
<feature type="region of interest" description="Disordered" evidence="4">
    <location>
        <begin position="1"/>
        <end position="25"/>
    </location>
</feature>
<comment type="caution">
    <text evidence="7">The sequence shown here is derived from an EMBL/GenBank/DDBJ whole genome shotgun (WGS) entry which is preliminary data.</text>
</comment>
<feature type="compositionally biased region" description="Low complexity" evidence="4">
    <location>
        <begin position="454"/>
        <end position="467"/>
    </location>
</feature>
<feature type="compositionally biased region" description="Low complexity" evidence="4">
    <location>
        <begin position="487"/>
        <end position="508"/>
    </location>
</feature>
<feature type="compositionally biased region" description="Polar residues" evidence="4">
    <location>
        <begin position="1296"/>
        <end position="1316"/>
    </location>
</feature>
<comment type="subcellular location">
    <subcellularLocation>
        <location evidence="1 3">Nucleus</location>
    </subcellularLocation>
</comment>
<dbReference type="OrthoDB" id="1917005at2759"/>
<feature type="region of interest" description="Disordered" evidence="4">
    <location>
        <begin position="716"/>
        <end position="751"/>
    </location>
</feature>
<dbReference type="InterPro" id="IPR001025">
    <property type="entry name" value="BAH_dom"/>
</dbReference>
<keyword evidence="2 3" id="KW-0539">Nucleus</keyword>
<dbReference type="Gene3D" id="1.20.930.10">
    <property type="entry name" value="Conserved domain common to transcription factors TFIIS, elongin A, CRSP70"/>
    <property type="match status" value="1"/>
</dbReference>
<reference evidence="7" key="1">
    <citation type="submission" date="2021-03" db="EMBL/GenBank/DDBJ databases">
        <authorList>
            <person name="Li Z."/>
            <person name="Yang C."/>
        </authorList>
    </citation>
    <scope>NUCLEOTIDE SEQUENCE</scope>
    <source>
        <strain evidence="7">Dzin_1.0</strain>
        <tissue evidence="7">Leaf</tissue>
    </source>
</reference>
<feature type="domain" description="TFIIS N-terminal" evidence="6">
    <location>
        <begin position="322"/>
        <end position="408"/>
    </location>
</feature>
<dbReference type="InterPro" id="IPR017923">
    <property type="entry name" value="TFIIS_N"/>
</dbReference>
<dbReference type="InterPro" id="IPR043151">
    <property type="entry name" value="BAH_sf"/>
</dbReference>
<dbReference type="Proteomes" id="UP001085076">
    <property type="component" value="Miscellaneous, Linkage group lg01"/>
</dbReference>
<feature type="domain" description="BAH" evidence="5">
    <location>
        <begin position="43"/>
        <end position="157"/>
    </location>
</feature>
<feature type="compositionally biased region" description="Low complexity" evidence="4">
    <location>
        <begin position="636"/>
        <end position="663"/>
    </location>
</feature>